<feature type="compositionally biased region" description="Basic residues" evidence="1">
    <location>
        <begin position="52"/>
        <end position="61"/>
    </location>
</feature>
<sequence>MTTSTSGSTAPWALYCPQPTRHAQGPTPASLSTFRDVAVARVARLSPHVIDRHRRSRRRCSLRCASRGLTPLSPPRSHPAPPPPSPLSGTLG</sequence>
<feature type="compositionally biased region" description="Pro residues" evidence="1">
    <location>
        <begin position="72"/>
        <end position="86"/>
    </location>
</feature>
<dbReference type="Gramene" id="OMERI08G14730.1">
    <property type="protein sequence ID" value="OMERI08G14730.1"/>
    <property type="gene ID" value="OMERI08G14730"/>
</dbReference>
<keyword evidence="3" id="KW-1185">Reference proteome</keyword>
<feature type="region of interest" description="Disordered" evidence="1">
    <location>
        <begin position="52"/>
        <end position="92"/>
    </location>
</feature>
<dbReference type="Proteomes" id="UP000008021">
    <property type="component" value="Chromosome 8"/>
</dbReference>
<feature type="region of interest" description="Disordered" evidence="1">
    <location>
        <begin position="1"/>
        <end position="29"/>
    </location>
</feature>
<proteinExistence type="predicted"/>
<dbReference type="AlphaFoldDB" id="A0A0E0EMJ6"/>
<reference evidence="2" key="2">
    <citation type="submission" date="2018-05" db="EMBL/GenBank/DDBJ databases">
        <title>OmerRS3 (Oryza meridionalis Reference Sequence Version 3).</title>
        <authorList>
            <person name="Zhang J."/>
            <person name="Kudrna D."/>
            <person name="Lee S."/>
            <person name="Talag J."/>
            <person name="Welchert J."/>
            <person name="Wing R.A."/>
        </authorList>
    </citation>
    <scope>NUCLEOTIDE SEQUENCE [LARGE SCALE GENOMIC DNA]</scope>
    <source>
        <strain evidence="2">cv. OR44</strain>
    </source>
</reference>
<organism evidence="2">
    <name type="scientific">Oryza meridionalis</name>
    <dbReference type="NCBI Taxonomy" id="40149"/>
    <lineage>
        <taxon>Eukaryota</taxon>
        <taxon>Viridiplantae</taxon>
        <taxon>Streptophyta</taxon>
        <taxon>Embryophyta</taxon>
        <taxon>Tracheophyta</taxon>
        <taxon>Spermatophyta</taxon>
        <taxon>Magnoliopsida</taxon>
        <taxon>Liliopsida</taxon>
        <taxon>Poales</taxon>
        <taxon>Poaceae</taxon>
        <taxon>BOP clade</taxon>
        <taxon>Oryzoideae</taxon>
        <taxon>Oryzeae</taxon>
        <taxon>Oryzinae</taxon>
        <taxon>Oryza</taxon>
    </lineage>
</organism>
<dbReference type="HOGENOM" id="CLU_2417013_0_0_1"/>
<reference evidence="2" key="1">
    <citation type="submission" date="2015-04" db="UniProtKB">
        <authorList>
            <consortium name="EnsemblPlants"/>
        </authorList>
    </citation>
    <scope>IDENTIFICATION</scope>
</reference>
<protein>
    <submittedName>
        <fullName evidence="2">Uncharacterized protein</fullName>
    </submittedName>
</protein>
<dbReference type="EnsemblPlants" id="OMERI08G14730.1">
    <property type="protein sequence ID" value="OMERI08G14730.1"/>
    <property type="gene ID" value="OMERI08G14730"/>
</dbReference>
<evidence type="ECO:0000256" key="1">
    <source>
        <dbReference type="SAM" id="MobiDB-lite"/>
    </source>
</evidence>
<name>A0A0E0EMJ6_9ORYZ</name>
<evidence type="ECO:0000313" key="3">
    <source>
        <dbReference type="Proteomes" id="UP000008021"/>
    </source>
</evidence>
<evidence type="ECO:0000313" key="2">
    <source>
        <dbReference type="EnsemblPlants" id="OMERI08G14730.1"/>
    </source>
</evidence>
<accession>A0A0E0EMJ6</accession>